<dbReference type="EMBL" id="HACA01001969">
    <property type="protein sequence ID" value="CDW19330.1"/>
    <property type="molecule type" value="Transcribed_RNA"/>
</dbReference>
<sequence length="92" mass="10806">MTGVNYFISIRQLLQAEKTLRFRALSKYPKVPITELSGIFESTIELECEGDLDLVFNIFNTEIGLTNEDNDDLNFFEELRFNKKVVQRFICY</sequence>
<reference evidence="1" key="1">
    <citation type="submission" date="2014-05" db="EMBL/GenBank/DDBJ databases">
        <authorList>
            <person name="Chronopoulou M."/>
        </authorList>
    </citation>
    <scope>NUCLEOTIDE SEQUENCE</scope>
    <source>
        <tissue evidence="1">Whole organism</tissue>
    </source>
</reference>
<evidence type="ECO:0000313" key="1">
    <source>
        <dbReference type="EMBL" id="CDW19330.1"/>
    </source>
</evidence>
<proteinExistence type="predicted"/>
<name>A0A0K2T0K1_LEPSM</name>
<accession>A0A0K2T0K1</accession>
<organism evidence="1">
    <name type="scientific">Lepeophtheirus salmonis</name>
    <name type="common">Salmon louse</name>
    <name type="synonym">Caligus salmonis</name>
    <dbReference type="NCBI Taxonomy" id="72036"/>
    <lineage>
        <taxon>Eukaryota</taxon>
        <taxon>Metazoa</taxon>
        <taxon>Ecdysozoa</taxon>
        <taxon>Arthropoda</taxon>
        <taxon>Crustacea</taxon>
        <taxon>Multicrustacea</taxon>
        <taxon>Hexanauplia</taxon>
        <taxon>Copepoda</taxon>
        <taxon>Siphonostomatoida</taxon>
        <taxon>Caligidae</taxon>
        <taxon>Lepeophtheirus</taxon>
    </lineage>
</organism>
<dbReference type="AlphaFoldDB" id="A0A0K2T0K1"/>
<protein>
    <submittedName>
        <fullName evidence="1">Uncharacterized protein</fullName>
    </submittedName>
</protein>